<dbReference type="Proteomes" id="UP001054945">
    <property type="component" value="Unassembled WGS sequence"/>
</dbReference>
<dbReference type="EMBL" id="BPLR01020823">
    <property type="protein sequence ID" value="GIX82947.1"/>
    <property type="molecule type" value="Genomic_DNA"/>
</dbReference>
<accession>A0AAV4NI09</accession>
<reference evidence="1 2" key="1">
    <citation type="submission" date="2021-06" db="EMBL/GenBank/DDBJ databases">
        <title>Caerostris extrusa draft genome.</title>
        <authorList>
            <person name="Kono N."/>
            <person name="Arakawa K."/>
        </authorList>
    </citation>
    <scope>NUCLEOTIDE SEQUENCE [LARGE SCALE GENOMIC DNA]</scope>
</reference>
<evidence type="ECO:0000313" key="1">
    <source>
        <dbReference type="EMBL" id="GIX82947.1"/>
    </source>
</evidence>
<evidence type="ECO:0000313" key="2">
    <source>
        <dbReference type="Proteomes" id="UP001054945"/>
    </source>
</evidence>
<comment type="caution">
    <text evidence="1">The sequence shown here is derived from an EMBL/GenBank/DDBJ whole genome shotgun (WGS) entry which is preliminary data.</text>
</comment>
<dbReference type="AlphaFoldDB" id="A0AAV4NI09"/>
<keyword evidence="2" id="KW-1185">Reference proteome</keyword>
<proteinExistence type="predicted"/>
<name>A0AAV4NI09_CAEEX</name>
<protein>
    <submittedName>
        <fullName evidence="1">Uncharacterized protein</fullName>
    </submittedName>
</protein>
<organism evidence="1 2">
    <name type="scientific">Caerostris extrusa</name>
    <name type="common">Bark spider</name>
    <name type="synonym">Caerostris bankana</name>
    <dbReference type="NCBI Taxonomy" id="172846"/>
    <lineage>
        <taxon>Eukaryota</taxon>
        <taxon>Metazoa</taxon>
        <taxon>Ecdysozoa</taxon>
        <taxon>Arthropoda</taxon>
        <taxon>Chelicerata</taxon>
        <taxon>Arachnida</taxon>
        <taxon>Araneae</taxon>
        <taxon>Araneomorphae</taxon>
        <taxon>Entelegynae</taxon>
        <taxon>Araneoidea</taxon>
        <taxon>Araneidae</taxon>
        <taxon>Caerostris</taxon>
    </lineage>
</organism>
<gene>
    <name evidence="1" type="ORF">CEXT_323741</name>
</gene>
<sequence>MGRLSICQTTPHAFEVLGKMTSPDRHAIGKNNQLHSAKFEKKKTRVEILEAEESHSSSGGNWQQGNSIVCWDL</sequence>